<evidence type="ECO:0000256" key="1">
    <source>
        <dbReference type="SAM" id="MobiDB-lite"/>
    </source>
</evidence>
<organism evidence="2 3">
    <name type="scientific">Rotaria sordida</name>
    <dbReference type="NCBI Taxonomy" id="392033"/>
    <lineage>
        <taxon>Eukaryota</taxon>
        <taxon>Metazoa</taxon>
        <taxon>Spiralia</taxon>
        <taxon>Gnathifera</taxon>
        <taxon>Rotifera</taxon>
        <taxon>Eurotatoria</taxon>
        <taxon>Bdelloidea</taxon>
        <taxon>Philodinida</taxon>
        <taxon>Philodinidae</taxon>
        <taxon>Rotaria</taxon>
    </lineage>
</organism>
<accession>A0A820LX10</accession>
<comment type="caution">
    <text evidence="2">The sequence shown here is derived from an EMBL/GenBank/DDBJ whole genome shotgun (WGS) entry which is preliminary data.</text>
</comment>
<proteinExistence type="predicted"/>
<feature type="non-terminal residue" evidence="2">
    <location>
        <position position="31"/>
    </location>
</feature>
<evidence type="ECO:0000313" key="2">
    <source>
        <dbReference type="EMBL" id="CAF4364065.1"/>
    </source>
</evidence>
<gene>
    <name evidence="2" type="ORF">JBS370_LOCUS42312</name>
</gene>
<sequence length="31" mass="3491">MNVADEPTDNNQRCKLPYRLPIDNSTNENGA</sequence>
<dbReference type="Proteomes" id="UP000663836">
    <property type="component" value="Unassembled WGS sequence"/>
</dbReference>
<feature type="region of interest" description="Disordered" evidence="1">
    <location>
        <begin position="1"/>
        <end position="31"/>
    </location>
</feature>
<dbReference type="AlphaFoldDB" id="A0A820LX10"/>
<reference evidence="2" key="1">
    <citation type="submission" date="2021-02" db="EMBL/GenBank/DDBJ databases">
        <authorList>
            <person name="Nowell W R."/>
        </authorList>
    </citation>
    <scope>NUCLEOTIDE SEQUENCE</scope>
</reference>
<dbReference type="EMBL" id="CAJOBD010055088">
    <property type="protein sequence ID" value="CAF4364065.1"/>
    <property type="molecule type" value="Genomic_DNA"/>
</dbReference>
<name>A0A820LX10_9BILA</name>
<evidence type="ECO:0000313" key="3">
    <source>
        <dbReference type="Proteomes" id="UP000663836"/>
    </source>
</evidence>
<protein>
    <submittedName>
        <fullName evidence="2">Uncharacterized protein</fullName>
    </submittedName>
</protein>